<name>A0A3B4GYZ5_9CICH</name>
<dbReference type="GeneTree" id="ENSGT00940000154791"/>
<reference evidence="1" key="1">
    <citation type="submission" date="2023-09" db="UniProtKB">
        <authorList>
            <consortium name="Ensembl"/>
        </authorList>
    </citation>
    <scope>IDENTIFICATION</scope>
</reference>
<sequence>PPRDPPEPKPSTRQKYNVFKLFDNEEYDCRTPEDWLALGNAEGSPDRKPIPGKALLPTDDEIANGKYSWHLVGILDYCTEKCQYLVEKVHQTDKKGSPDIKCCLFISLPAVTDHYWIPRIRLLFCAEDPRVFVERVRFALRYREETEALIFYHFSVDCMPISRKTPSLNTDSLQSIKRRALSAPGLNLETCVAGLENEVRLDYDRTMNRLIFDKVVMSCPEDLSHITLPQKDPEYVPSQGKIFCIIWTLTPHDLLSLIFSPALL</sequence>
<dbReference type="Ensembl" id="ENSPNYT00000027268.1">
    <property type="protein sequence ID" value="ENSPNYP00000026618.1"/>
    <property type="gene ID" value="ENSPNYG00000020061.1"/>
</dbReference>
<proteinExistence type="predicted"/>
<dbReference type="AlphaFoldDB" id="A0A3B4GYZ5"/>
<dbReference type="STRING" id="303518.ENSPNYP00000026618"/>
<accession>A0A3B4GYZ5</accession>
<evidence type="ECO:0000313" key="1">
    <source>
        <dbReference type="Ensembl" id="ENSPNYP00000026618.1"/>
    </source>
</evidence>
<protein>
    <submittedName>
        <fullName evidence="1">Uncharacterized protein</fullName>
    </submittedName>
</protein>
<organism evidence="1">
    <name type="scientific">Pundamilia nyererei</name>
    <dbReference type="NCBI Taxonomy" id="303518"/>
    <lineage>
        <taxon>Eukaryota</taxon>
        <taxon>Metazoa</taxon>
        <taxon>Chordata</taxon>
        <taxon>Craniata</taxon>
        <taxon>Vertebrata</taxon>
        <taxon>Euteleostomi</taxon>
        <taxon>Actinopterygii</taxon>
        <taxon>Neopterygii</taxon>
        <taxon>Teleostei</taxon>
        <taxon>Neoteleostei</taxon>
        <taxon>Acanthomorphata</taxon>
        <taxon>Ovalentaria</taxon>
        <taxon>Cichlomorphae</taxon>
        <taxon>Cichliformes</taxon>
        <taxon>Cichlidae</taxon>
        <taxon>African cichlids</taxon>
        <taxon>Pseudocrenilabrinae</taxon>
        <taxon>Haplochromini</taxon>
        <taxon>Pundamilia</taxon>
    </lineage>
</organism>